<name>A0A914EQ12_9BILA</name>
<dbReference type="AlphaFoldDB" id="A0A914EQ12"/>
<reference evidence="5" key="1">
    <citation type="submission" date="2022-11" db="UniProtKB">
        <authorList>
            <consortium name="WormBaseParasite"/>
        </authorList>
    </citation>
    <scope>IDENTIFICATION</scope>
</reference>
<organism evidence="4 5">
    <name type="scientific">Acrobeloides nanus</name>
    <dbReference type="NCBI Taxonomy" id="290746"/>
    <lineage>
        <taxon>Eukaryota</taxon>
        <taxon>Metazoa</taxon>
        <taxon>Ecdysozoa</taxon>
        <taxon>Nematoda</taxon>
        <taxon>Chromadorea</taxon>
        <taxon>Rhabditida</taxon>
        <taxon>Tylenchina</taxon>
        <taxon>Cephalobomorpha</taxon>
        <taxon>Cephaloboidea</taxon>
        <taxon>Cephalobidae</taxon>
        <taxon>Acrobeloides</taxon>
    </lineage>
</organism>
<dbReference type="Gene3D" id="3.40.50.720">
    <property type="entry name" value="NAD(P)-binding Rossmann-like Domain"/>
    <property type="match status" value="1"/>
</dbReference>
<comment type="similarity">
    <text evidence="2">Belongs to the NAD(P)-dependent epimerase/dehydratase family. Dihydroflavonol-4-reductase subfamily.</text>
</comment>
<evidence type="ECO:0000313" key="5">
    <source>
        <dbReference type="WBParaSite" id="ACRNAN_scaffold989.g16808.t1"/>
    </source>
</evidence>
<proteinExistence type="inferred from homology"/>
<dbReference type="PANTHER" id="PTHR10366:SF564">
    <property type="entry name" value="STEROL-4-ALPHA-CARBOXYLATE 3-DEHYDROGENASE, DECARBOXYLATING"/>
    <property type="match status" value="1"/>
</dbReference>
<dbReference type="InterPro" id="IPR050425">
    <property type="entry name" value="NAD(P)_dehydrat-like"/>
</dbReference>
<dbReference type="WBParaSite" id="ACRNAN_scaffold989.g16808.t1">
    <property type="protein sequence ID" value="ACRNAN_scaffold989.g16808.t1"/>
    <property type="gene ID" value="ACRNAN_scaffold989.g16808"/>
</dbReference>
<dbReference type="CDD" id="cd05227">
    <property type="entry name" value="AR_SDR_e"/>
    <property type="match status" value="1"/>
</dbReference>
<dbReference type="SUPFAM" id="SSF51735">
    <property type="entry name" value="NAD(P)-binding Rossmann-fold domains"/>
    <property type="match status" value="1"/>
</dbReference>
<dbReference type="Pfam" id="PF01370">
    <property type="entry name" value="Epimerase"/>
    <property type="match status" value="1"/>
</dbReference>
<evidence type="ECO:0000313" key="4">
    <source>
        <dbReference type="Proteomes" id="UP000887540"/>
    </source>
</evidence>
<dbReference type="GO" id="GO:0016616">
    <property type="term" value="F:oxidoreductase activity, acting on the CH-OH group of donors, NAD or NADP as acceptor"/>
    <property type="evidence" value="ECO:0007669"/>
    <property type="project" value="TreeGrafter"/>
</dbReference>
<dbReference type="FunFam" id="3.40.50.720:FF:000336">
    <property type="entry name" value="Aldehyde reductase"/>
    <property type="match status" value="1"/>
</dbReference>
<dbReference type="PANTHER" id="PTHR10366">
    <property type="entry name" value="NAD DEPENDENT EPIMERASE/DEHYDRATASE"/>
    <property type="match status" value="1"/>
</dbReference>
<evidence type="ECO:0000259" key="3">
    <source>
        <dbReference type="Pfam" id="PF01370"/>
    </source>
</evidence>
<keyword evidence="1" id="KW-0560">Oxidoreductase</keyword>
<dbReference type="Proteomes" id="UP000887540">
    <property type="component" value="Unplaced"/>
</dbReference>
<dbReference type="InterPro" id="IPR036291">
    <property type="entry name" value="NAD(P)-bd_dom_sf"/>
</dbReference>
<evidence type="ECO:0000256" key="2">
    <source>
        <dbReference type="ARBA" id="ARBA00023445"/>
    </source>
</evidence>
<accession>A0A914EQ12</accession>
<evidence type="ECO:0000256" key="1">
    <source>
        <dbReference type="ARBA" id="ARBA00023002"/>
    </source>
</evidence>
<keyword evidence="4" id="KW-1185">Reference proteome</keyword>
<protein>
    <submittedName>
        <fullName evidence="5">NAD-dependent epimerase/dehydratase domain-containing protein</fullName>
    </submittedName>
</protein>
<sequence>MMAAQNNIRVLVTGASGYLATHCVQQLLSGGYAVRGTVRSLKNPDKIQPLRSLNFAKERLELVEADLEKADTWPRVMESCDYVLHVASPFPPVGDENTIRTALDGTLNVLKACAKCHSVKKVVLTSSIAAIMYGNDNHGKTVTEKDWSNIDGKNINTYQKSKTIAETAAWDFMKTIPDGDNKFKLTCLNPGFIVGPSLTEVEGTSVTIIKRIMNREMPGLPMLNFHMVDVRDCAKAHILAMENPKSDGERILLCSNKDYWFADVAGFLEKEFKSQGYCIPTRKLPYFMVWFASFFDSSVKEILPFIGVETHTDNSKARNLLGLKFTNPEKSIVDMGYSLIEKGIVPRKSGYKPRTHL</sequence>
<feature type="domain" description="NAD-dependent epimerase/dehydratase" evidence="3">
    <location>
        <begin position="10"/>
        <end position="248"/>
    </location>
</feature>
<dbReference type="InterPro" id="IPR001509">
    <property type="entry name" value="Epimerase_deHydtase"/>
</dbReference>